<keyword evidence="4 6" id="KW-1133">Transmembrane helix</keyword>
<dbReference type="InterPro" id="IPR007267">
    <property type="entry name" value="GtrA_DPMS_TM"/>
</dbReference>
<protein>
    <recommendedName>
        <fullName evidence="7">GtrA/DPMS transmembrane domain-containing protein</fullName>
    </recommendedName>
</protein>
<evidence type="ECO:0000256" key="5">
    <source>
        <dbReference type="ARBA" id="ARBA00023136"/>
    </source>
</evidence>
<dbReference type="Proteomes" id="UP000176740">
    <property type="component" value="Unassembled WGS sequence"/>
</dbReference>
<feature type="transmembrane region" description="Helical" evidence="6">
    <location>
        <begin position="7"/>
        <end position="25"/>
    </location>
</feature>
<comment type="similarity">
    <text evidence="2">Belongs to the GtrA family.</text>
</comment>
<dbReference type="InterPro" id="IPR051401">
    <property type="entry name" value="GtrA_CellWall_Glycosyl"/>
</dbReference>
<dbReference type="GO" id="GO:0005886">
    <property type="term" value="C:plasma membrane"/>
    <property type="evidence" value="ECO:0007669"/>
    <property type="project" value="TreeGrafter"/>
</dbReference>
<dbReference type="AlphaFoldDB" id="A0A1F5H2J3"/>
<gene>
    <name evidence="8" type="ORF">A3A49_01425</name>
</gene>
<name>A0A1F5H2J3_9BACT</name>
<feature type="domain" description="GtrA/DPMS transmembrane" evidence="7">
    <location>
        <begin position="70"/>
        <end position="194"/>
    </location>
</feature>
<dbReference type="STRING" id="1797725.A3A49_01425"/>
<proteinExistence type="inferred from homology"/>
<accession>A0A1F5H2J3</accession>
<dbReference type="PANTHER" id="PTHR38459">
    <property type="entry name" value="PROPHAGE BACTOPRENOL-LINKED GLUCOSE TRANSLOCASE HOMOLOG"/>
    <property type="match status" value="1"/>
</dbReference>
<dbReference type="PANTHER" id="PTHR38459:SF1">
    <property type="entry name" value="PROPHAGE BACTOPRENOL-LINKED GLUCOSE TRANSLOCASE HOMOLOG"/>
    <property type="match status" value="1"/>
</dbReference>
<feature type="transmembrane region" description="Helical" evidence="6">
    <location>
        <begin position="71"/>
        <end position="92"/>
    </location>
</feature>
<reference evidence="8 9" key="1">
    <citation type="journal article" date="2016" name="Nat. Commun.">
        <title>Thousands of microbial genomes shed light on interconnected biogeochemical processes in an aquifer system.</title>
        <authorList>
            <person name="Anantharaman K."/>
            <person name="Brown C.T."/>
            <person name="Hug L.A."/>
            <person name="Sharon I."/>
            <person name="Castelle C.J."/>
            <person name="Probst A.J."/>
            <person name="Thomas B.C."/>
            <person name="Singh A."/>
            <person name="Wilkins M.J."/>
            <person name="Karaoz U."/>
            <person name="Brodie E.L."/>
            <person name="Williams K.H."/>
            <person name="Hubbard S.S."/>
            <person name="Banfield J.F."/>
        </authorList>
    </citation>
    <scope>NUCLEOTIDE SEQUENCE [LARGE SCALE GENOMIC DNA]</scope>
</reference>
<evidence type="ECO:0000313" key="8">
    <source>
        <dbReference type="EMBL" id="OGD98380.1"/>
    </source>
</evidence>
<evidence type="ECO:0000256" key="1">
    <source>
        <dbReference type="ARBA" id="ARBA00004141"/>
    </source>
</evidence>
<evidence type="ECO:0000256" key="2">
    <source>
        <dbReference type="ARBA" id="ARBA00009399"/>
    </source>
</evidence>
<evidence type="ECO:0000256" key="6">
    <source>
        <dbReference type="SAM" id="Phobius"/>
    </source>
</evidence>
<evidence type="ECO:0000313" key="9">
    <source>
        <dbReference type="Proteomes" id="UP000176740"/>
    </source>
</evidence>
<comment type="caution">
    <text evidence="8">The sequence shown here is derived from an EMBL/GenBank/DDBJ whole genome shotgun (WGS) entry which is preliminary data.</text>
</comment>
<dbReference type="GO" id="GO:0000271">
    <property type="term" value="P:polysaccharide biosynthetic process"/>
    <property type="evidence" value="ECO:0007669"/>
    <property type="project" value="InterPro"/>
</dbReference>
<keyword evidence="5 6" id="KW-0472">Membrane</keyword>
<keyword evidence="3 6" id="KW-0812">Transmembrane</keyword>
<evidence type="ECO:0000259" key="7">
    <source>
        <dbReference type="Pfam" id="PF04138"/>
    </source>
</evidence>
<sequence>MQKRDLQLSVAATILVALFLIPTLINTGLLGKLPFSPLLLFLIIPILGISGLFVASLIGKKISLLWQFGKFAAVGFLNTAIDFGILNFLIALTGVSKGVGIIPINTTSFSIALVNSYFWNKEWVFPGRKQANFALFVAVTLIGLSINSGIVYVLTTYISPIVVESDKLWANLAKVLATAISLFWNFAGYKLIVFKR</sequence>
<feature type="transmembrane region" description="Helical" evidence="6">
    <location>
        <begin position="98"/>
        <end position="119"/>
    </location>
</feature>
<feature type="transmembrane region" description="Helical" evidence="6">
    <location>
        <begin position="37"/>
        <end position="59"/>
    </location>
</feature>
<evidence type="ECO:0000256" key="3">
    <source>
        <dbReference type="ARBA" id="ARBA00022692"/>
    </source>
</evidence>
<comment type="subcellular location">
    <subcellularLocation>
        <location evidence="1">Membrane</location>
        <topology evidence="1">Multi-pass membrane protein</topology>
    </subcellularLocation>
</comment>
<evidence type="ECO:0000256" key="4">
    <source>
        <dbReference type="ARBA" id="ARBA00022989"/>
    </source>
</evidence>
<dbReference type="EMBL" id="MFBO01000011">
    <property type="protein sequence ID" value="OGD98380.1"/>
    <property type="molecule type" value="Genomic_DNA"/>
</dbReference>
<feature type="transmembrane region" description="Helical" evidence="6">
    <location>
        <begin position="175"/>
        <end position="194"/>
    </location>
</feature>
<organism evidence="8 9">
    <name type="scientific">Candidatus Curtissbacteria bacterium RIFCSPLOWO2_01_FULL_38_11b</name>
    <dbReference type="NCBI Taxonomy" id="1797725"/>
    <lineage>
        <taxon>Bacteria</taxon>
        <taxon>Candidatus Curtissiibacteriota</taxon>
    </lineage>
</organism>
<feature type="transmembrane region" description="Helical" evidence="6">
    <location>
        <begin position="131"/>
        <end position="155"/>
    </location>
</feature>
<dbReference type="Pfam" id="PF04138">
    <property type="entry name" value="GtrA_DPMS_TM"/>
    <property type="match status" value="1"/>
</dbReference>